<protein>
    <submittedName>
        <fullName evidence="1">LAMI_0B08372g1_1</fullName>
    </submittedName>
</protein>
<gene>
    <name evidence="1" type="ORF">LAMI_0B08372G</name>
</gene>
<accession>A0A1G4IYE3</accession>
<dbReference type="GO" id="GO:0031578">
    <property type="term" value="P:mitotic spindle orientation checkpoint signaling"/>
    <property type="evidence" value="ECO:0007669"/>
    <property type="project" value="TreeGrafter"/>
</dbReference>
<dbReference type="AlphaFoldDB" id="A0A1G4IYE3"/>
<keyword evidence="2" id="KW-1185">Reference proteome</keyword>
<sequence>MVNKQKTHVNALNAKRMNEGSPGRKLSEILQPAYTSLTAVSRFFEDESDVENVIKGLEELKLKWTEIIATLSEIFVLNFGQSEVRSFFRWILEGKLQFYGIYQSIGYLEFTLTRVLDAVEKFIDDGVQSASFIRLFDLAEITWSYCQQVRPTIDDAKYIFETSLEFNEIFNDLLGSLNLLALENLRECEKLRSNTSYTNLISLPPFSRDKLVTVLSSCADTAFFRAPTFEETEKVLFERFYALDCTTKTLDLSLKDELRRKLDKFEKRNVRHVVHLSAILWTSFDELSHQYLQLLGEVAQLRAQIIEKRWSLLFDALHLELLSAVKEISDLLDKNGELGSPIRARKLEEIKIVTDIMCDISMQAMEAGILKPPIAEKFLNLLSLWETKRVIIESFPSSPDLEEQLVPEFQNLTIREPSLNKSGSRPRADSLKVGALLHKRLNLHPVIIDKTPKSAQKKTFSYSKSLVKSQPTLLKFSHLPDLQHEDVKGSYNRDNRLSHKIHYYAAKRTSLPVLKAPRFLSPLITPIKEDMPFGTQFTSYGSLNKDCLIGLKSPTDLDQILPSRKVMGCG</sequence>
<dbReference type="OrthoDB" id="5559380at2759"/>
<evidence type="ECO:0000313" key="2">
    <source>
        <dbReference type="Proteomes" id="UP000191024"/>
    </source>
</evidence>
<dbReference type="Proteomes" id="UP000191024">
    <property type="component" value="Chromosome B"/>
</dbReference>
<dbReference type="STRING" id="1230905.A0A1G4IYE3"/>
<name>A0A1G4IYE3_9SACH</name>
<reference evidence="1 2" key="1">
    <citation type="submission" date="2016-03" db="EMBL/GenBank/DDBJ databases">
        <authorList>
            <person name="Devillers H."/>
        </authorList>
    </citation>
    <scope>NUCLEOTIDE SEQUENCE [LARGE SCALE GENOMIC DNA]</scope>
    <source>
        <strain evidence="1">CBS 11717</strain>
    </source>
</reference>
<dbReference type="PANTHER" id="PTHR37271">
    <property type="entry name" value="KARYOGAMY PROTEIN KAR9"/>
    <property type="match status" value="1"/>
</dbReference>
<dbReference type="GO" id="GO:0051293">
    <property type="term" value="P:establishment of spindle localization"/>
    <property type="evidence" value="ECO:0007669"/>
    <property type="project" value="TreeGrafter"/>
</dbReference>
<proteinExistence type="predicted"/>
<dbReference type="Pfam" id="PF08580">
    <property type="entry name" value="KAR9"/>
    <property type="match status" value="1"/>
</dbReference>
<dbReference type="GO" id="GO:0005816">
    <property type="term" value="C:spindle pole body"/>
    <property type="evidence" value="ECO:0007669"/>
    <property type="project" value="TreeGrafter"/>
</dbReference>
<dbReference type="EMBL" id="LT598464">
    <property type="protein sequence ID" value="SCU81958.1"/>
    <property type="molecule type" value="Genomic_DNA"/>
</dbReference>
<dbReference type="GO" id="GO:0030473">
    <property type="term" value="P:nuclear migration along microtubule"/>
    <property type="evidence" value="ECO:0007669"/>
    <property type="project" value="TreeGrafter"/>
</dbReference>
<dbReference type="GO" id="GO:0005938">
    <property type="term" value="C:cell cortex"/>
    <property type="evidence" value="ECO:0007669"/>
    <property type="project" value="TreeGrafter"/>
</dbReference>
<dbReference type="GO" id="GO:0043332">
    <property type="term" value="C:mating projection tip"/>
    <property type="evidence" value="ECO:0007669"/>
    <property type="project" value="TreeGrafter"/>
</dbReference>
<dbReference type="InterPro" id="IPR013889">
    <property type="entry name" value="Karyogamy_KAR9"/>
</dbReference>
<organism evidence="1 2">
    <name type="scientific">Lachancea mirantina</name>
    <dbReference type="NCBI Taxonomy" id="1230905"/>
    <lineage>
        <taxon>Eukaryota</taxon>
        <taxon>Fungi</taxon>
        <taxon>Dikarya</taxon>
        <taxon>Ascomycota</taxon>
        <taxon>Saccharomycotina</taxon>
        <taxon>Saccharomycetes</taxon>
        <taxon>Saccharomycetales</taxon>
        <taxon>Saccharomycetaceae</taxon>
        <taxon>Lachancea</taxon>
    </lineage>
</organism>
<dbReference type="PANTHER" id="PTHR37271:SF1">
    <property type="entry name" value="KARYOGAMY PROTEIN KAR9"/>
    <property type="match status" value="1"/>
</dbReference>
<evidence type="ECO:0000313" key="1">
    <source>
        <dbReference type="EMBL" id="SCU81958.1"/>
    </source>
</evidence>